<feature type="transmembrane region" description="Helical" evidence="1">
    <location>
        <begin position="168"/>
        <end position="199"/>
    </location>
</feature>
<dbReference type="Proteomes" id="UP001167871">
    <property type="component" value="Unassembled WGS sequence"/>
</dbReference>
<gene>
    <name evidence="2" type="ORF">QVO10_06255</name>
</gene>
<accession>A0ABT7X4K9</accession>
<keyword evidence="1" id="KW-1133">Transmembrane helix</keyword>
<evidence type="ECO:0000313" key="3">
    <source>
        <dbReference type="Proteomes" id="UP001167871"/>
    </source>
</evidence>
<reference evidence="2" key="1">
    <citation type="submission" date="2023-06" db="EMBL/GenBank/DDBJ databases">
        <authorList>
            <person name="Zeman M."/>
            <person name="Kubasova T."/>
            <person name="Jahodarova E."/>
            <person name="Nykrynova M."/>
            <person name="Rychlik I."/>
        </authorList>
    </citation>
    <scope>NUCLEOTIDE SEQUENCE</scope>
    <source>
        <strain evidence="2">84_SSukc20</strain>
    </source>
</reference>
<keyword evidence="1" id="KW-0472">Membrane</keyword>
<feature type="transmembrane region" description="Helical" evidence="1">
    <location>
        <begin position="211"/>
        <end position="231"/>
    </location>
</feature>
<feature type="transmembrane region" description="Helical" evidence="1">
    <location>
        <begin position="355"/>
        <end position="373"/>
    </location>
</feature>
<evidence type="ECO:0008006" key="4">
    <source>
        <dbReference type="Google" id="ProtNLM"/>
    </source>
</evidence>
<reference evidence="2" key="2">
    <citation type="submission" date="2024-05" db="EMBL/GenBank/DDBJ databases">
        <title>Identification and characterization of horizontal gene transfer across gut microbiota members of farm animals based on homology search.</title>
        <authorList>
            <person name="Schwarzerova J."/>
            <person name="Nykrynova M."/>
            <person name="Jureckova K."/>
            <person name="Cejkova D."/>
            <person name="Rychlik I."/>
        </authorList>
    </citation>
    <scope>NUCLEOTIDE SEQUENCE</scope>
    <source>
        <strain evidence="2">84_SSukc20</strain>
    </source>
</reference>
<feature type="transmembrane region" description="Helical" evidence="1">
    <location>
        <begin position="325"/>
        <end position="343"/>
    </location>
</feature>
<feature type="transmembrane region" description="Helical" evidence="1">
    <location>
        <begin position="30"/>
        <end position="47"/>
    </location>
</feature>
<feature type="transmembrane region" description="Helical" evidence="1">
    <location>
        <begin position="125"/>
        <end position="148"/>
    </location>
</feature>
<dbReference type="RefSeq" id="WP_301639314.1">
    <property type="nucleotide sequence ID" value="NZ_JAUEII010000010.1"/>
</dbReference>
<feature type="transmembrane region" description="Helical" evidence="1">
    <location>
        <begin position="67"/>
        <end position="85"/>
    </location>
</feature>
<name>A0ABT7X4K9_9BACE</name>
<evidence type="ECO:0000256" key="1">
    <source>
        <dbReference type="SAM" id="Phobius"/>
    </source>
</evidence>
<dbReference type="EMBL" id="JAUEII010000010">
    <property type="protein sequence ID" value="MDN0048992.1"/>
    <property type="molecule type" value="Genomic_DNA"/>
</dbReference>
<keyword evidence="1" id="KW-0812">Transmembrane</keyword>
<organism evidence="2 3">
    <name type="scientific">Bacteroides gallinaceum</name>
    <dbReference type="NCBI Taxonomy" id="1462571"/>
    <lineage>
        <taxon>Bacteria</taxon>
        <taxon>Pseudomonadati</taxon>
        <taxon>Bacteroidota</taxon>
        <taxon>Bacteroidia</taxon>
        <taxon>Bacteroidales</taxon>
        <taxon>Bacteroidaceae</taxon>
        <taxon>Bacteroides</taxon>
    </lineage>
</organism>
<sequence>MKSILLNILPISLIILTVFSVQQWLKIPVSSTFIVWGLDFFILYIILRFIQQAPHSIQRTIQRYDLYIINIFMIWTLFNCIRGGIIADNYWEWKQLITGMLTLSLPLFIFIFSIPVILNITLYYWFKFALIIFVCLLPFLGTQAYHFYLGPLFLVGCFIPLLPSKWKIVITGLLVVMIVINLGARSQVLKALMVLFVALGVYYKRFFSIKIFHIILWSCYLIPIILLFLGISGKFNIFEDLASHKGKYTESKVVGGKIVEEDLSADTRTFIYKEVITSAIKHNYVIWGRTPARGNDSMAFGKYTADELKTGKYERHLNEVCHPNVFTWLGLIGVVLYTLIYLRSSYLAVYKSKNIYMKFLGCFIAFRWAYGWVEDFNRFDIMNISLWMMIAMGISISFRNMTNVKFRRWIKNIFITGNEIKTYRFLNKKLDYADRNNF</sequence>
<feature type="transmembrane region" description="Helical" evidence="1">
    <location>
        <begin position="97"/>
        <end position="118"/>
    </location>
</feature>
<protein>
    <recommendedName>
        <fullName evidence="4">O-antigen ligase family protein</fullName>
    </recommendedName>
</protein>
<comment type="caution">
    <text evidence="2">The sequence shown here is derived from an EMBL/GenBank/DDBJ whole genome shotgun (WGS) entry which is preliminary data.</text>
</comment>
<feature type="transmembrane region" description="Helical" evidence="1">
    <location>
        <begin position="379"/>
        <end position="398"/>
    </location>
</feature>
<keyword evidence="3" id="KW-1185">Reference proteome</keyword>
<evidence type="ECO:0000313" key="2">
    <source>
        <dbReference type="EMBL" id="MDN0048992.1"/>
    </source>
</evidence>
<proteinExistence type="predicted"/>